<keyword evidence="2" id="KW-1185">Reference proteome</keyword>
<organism evidence="1 2">
    <name type="scientific">Albimonas pacifica</name>
    <dbReference type="NCBI Taxonomy" id="1114924"/>
    <lineage>
        <taxon>Bacteria</taxon>
        <taxon>Pseudomonadati</taxon>
        <taxon>Pseudomonadota</taxon>
        <taxon>Alphaproteobacteria</taxon>
        <taxon>Rhodobacterales</taxon>
        <taxon>Paracoccaceae</taxon>
        <taxon>Albimonas</taxon>
    </lineage>
</organism>
<name>A0A1I3N174_9RHOB</name>
<dbReference type="Proteomes" id="UP000199377">
    <property type="component" value="Unassembled WGS sequence"/>
</dbReference>
<dbReference type="EMBL" id="FOQH01000012">
    <property type="protein sequence ID" value="SFJ02977.1"/>
    <property type="molecule type" value="Genomic_DNA"/>
</dbReference>
<evidence type="ECO:0000313" key="2">
    <source>
        <dbReference type="Proteomes" id="UP000199377"/>
    </source>
</evidence>
<accession>A0A1I3N174</accession>
<dbReference type="RefSeq" id="WP_092864556.1">
    <property type="nucleotide sequence ID" value="NZ_FOQH01000012.1"/>
</dbReference>
<reference evidence="1 2" key="1">
    <citation type="submission" date="2016-10" db="EMBL/GenBank/DDBJ databases">
        <authorList>
            <person name="de Groot N.N."/>
        </authorList>
    </citation>
    <scope>NUCLEOTIDE SEQUENCE [LARGE SCALE GENOMIC DNA]</scope>
    <source>
        <strain evidence="1 2">CGMCC 1.11030</strain>
    </source>
</reference>
<proteinExistence type="predicted"/>
<dbReference type="AlphaFoldDB" id="A0A1I3N174"/>
<sequence length="72" mass="7289">MFHAFVSRRGALRAALGGAGHVAPAAFEAASVPPPCERAPDAAAPLSPAVAPRIRLCGRRAPLPVQEPPGVS</sequence>
<gene>
    <name evidence="1" type="ORF">SAMN05216258_11284</name>
</gene>
<protein>
    <submittedName>
        <fullName evidence="1">Uncharacterized protein</fullName>
    </submittedName>
</protein>
<evidence type="ECO:0000313" key="1">
    <source>
        <dbReference type="EMBL" id="SFJ02977.1"/>
    </source>
</evidence>